<organism evidence="3 4">
    <name type="scientific">Selenomonas ruminantium</name>
    <dbReference type="NCBI Taxonomy" id="971"/>
    <lineage>
        <taxon>Bacteria</taxon>
        <taxon>Bacillati</taxon>
        <taxon>Bacillota</taxon>
        <taxon>Negativicutes</taxon>
        <taxon>Selenomonadales</taxon>
        <taxon>Selenomonadaceae</taxon>
        <taxon>Selenomonas</taxon>
    </lineage>
</organism>
<proteinExistence type="predicted"/>
<dbReference type="EMBL" id="FNJQ01000001">
    <property type="protein sequence ID" value="SDO76183.1"/>
    <property type="molecule type" value="Genomic_DNA"/>
</dbReference>
<evidence type="ECO:0000256" key="1">
    <source>
        <dbReference type="ARBA" id="ARBA00022679"/>
    </source>
</evidence>
<keyword evidence="1 3" id="KW-0808">Transferase</keyword>
<name>A0A1H0M6Y1_SELRU</name>
<dbReference type="InterPro" id="IPR051159">
    <property type="entry name" value="Hexapeptide_acetyltransf"/>
</dbReference>
<dbReference type="AlphaFoldDB" id="A0A1H0M6Y1"/>
<dbReference type="InterPro" id="IPR018357">
    <property type="entry name" value="Hexapep_transf_CS"/>
</dbReference>
<dbReference type="PANTHER" id="PTHR23416">
    <property type="entry name" value="SIALIC ACID SYNTHASE-RELATED"/>
    <property type="match status" value="1"/>
</dbReference>
<evidence type="ECO:0000313" key="3">
    <source>
        <dbReference type="EMBL" id="SDO76183.1"/>
    </source>
</evidence>
<dbReference type="Pfam" id="PF00132">
    <property type="entry name" value="Hexapep"/>
    <property type="match status" value="1"/>
</dbReference>
<protein>
    <submittedName>
        <fullName evidence="3">Acetyltransferase (Isoleucine patch superfamily)</fullName>
    </submittedName>
</protein>
<dbReference type="Gene3D" id="2.160.10.10">
    <property type="entry name" value="Hexapeptide repeat proteins"/>
    <property type="match status" value="1"/>
</dbReference>
<dbReference type="InterPro" id="IPR001451">
    <property type="entry name" value="Hexapep"/>
</dbReference>
<reference evidence="3 4" key="1">
    <citation type="submission" date="2016-10" db="EMBL/GenBank/DDBJ databases">
        <authorList>
            <person name="de Groot N.N."/>
        </authorList>
    </citation>
    <scope>NUCLEOTIDE SEQUENCE [LARGE SCALE GENOMIC DNA]</scope>
    <source>
        <strain evidence="3 4">S137</strain>
    </source>
</reference>
<dbReference type="PANTHER" id="PTHR23416:SF78">
    <property type="entry name" value="LIPOPOLYSACCHARIDE BIOSYNTHESIS O-ACETYL TRANSFERASE WBBJ-RELATED"/>
    <property type="match status" value="1"/>
</dbReference>
<evidence type="ECO:0000256" key="2">
    <source>
        <dbReference type="ARBA" id="ARBA00022737"/>
    </source>
</evidence>
<sequence length="194" mass="21370">MFVVDVIRWAIDKLWNNFVFYSRKVVVGQNVKIRGRINVCGEGEIFLADDITINSNIRYNAIGGQSGCTFNVRSGAQIIIGRGTGISNTTFCSWQKIELGEDVYIGGDCRIYDTDFHSLRKDNRVRLPDVHVKSKSVHIKDGAWLGASVIVLKGVTIGENSVVGAGSVVTKDIPPNQIWAGNPARYIKDIPTSE</sequence>
<keyword evidence="2" id="KW-0677">Repeat</keyword>
<dbReference type="CDD" id="cd04647">
    <property type="entry name" value="LbH_MAT_like"/>
    <property type="match status" value="1"/>
</dbReference>
<gene>
    <name evidence="3" type="ORF">SAMN05216366_10149</name>
</gene>
<dbReference type="PROSITE" id="PS00101">
    <property type="entry name" value="HEXAPEP_TRANSFERASES"/>
    <property type="match status" value="1"/>
</dbReference>
<dbReference type="RefSeq" id="WP_074570558.1">
    <property type="nucleotide sequence ID" value="NZ_FNJQ01000001.1"/>
</dbReference>
<evidence type="ECO:0000313" key="4">
    <source>
        <dbReference type="Proteomes" id="UP000182412"/>
    </source>
</evidence>
<dbReference type="InterPro" id="IPR011004">
    <property type="entry name" value="Trimer_LpxA-like_sf"/>
</dbReference>
<dbReference type="GO" id="GO:0016740">
    <property type="term" value="F:transferase activity"/>
    <property type="evidence" value="ECO:0007669"/>
    <property type="project" value="UniProtKB-KW"/>
</dbReference>
<accession>A0A1H0M6Y1</accession>
<dbReference type="SUPFAM" id="SSF51161">
    <property type="entry name" value="Trimeric LpxA-like enzymes"/>
    <property type="match status" value="1"/>
</dbReference>
<dbReference type="OrthoDB" id="9801697at2"/>
<dbReference type="Proteomes" id="UP000182412">
    <property type="component" value="Unassembled WGS sequence"/>
</dbReference>